<keyword evidence="6" id="KW-0812">Transmembrane</keyword>
<keyword evidence="7" id="KW-0479">Metal-binding</keyword>
<evidence type="ECO:0000256" key="12">
    <source>
        <dbReference type="ARBA" id="ARBA00022927"/>
    </source>
</evidence>
<evidence type="ECO:0000256" key="15">
    <source>
        <dbReference type="ARBA" id="ARBA00023136"/>
    </source>
</evidence>
<keyword evidence="14" id="KW-0342">GTP-binding</keyword>
<reference evidence="18 19" key="1">
    <citation type="submission" date="2018-06" db="EMBL/GenBank/DDBJ databases">
        <title>Comparative genomics reveals the genomic features of Rhizophagus irregularis, R. cerebriforme, R. diaphanum and Gigaspora rosea, and their symbiotic lifestyle signature.</title>
        <authorList>
            <person name="Morin E."/>
            <person name="San Clemente H."/>
            <person name="Chen E.C.H."/>
            <person name="De La Providencia I."/>
            <person name="Hainaut M."/>
            <person name="Kuo A."/>
            <person name="Kohler A."/>
            <person name="Murat C."/>
            <person name="Tang N."/>
            <person name="Roy S."/>
            <person name="Loubradou J."/>
            <person name="Henrissat B."/>
            <person name="Grigoriev I.V."/>
            <person name="Corradi N."/>
            <person name="Roux C."/>
            <person name="Martin F.M."/>
        </authorList>
    </citation>
    <scope>NUCLEOTIDE SEQUENCE [LARGE SCALE GENOMIC DNA]</scope>
    <source>
        <strain evidence="18 19">DAOM 227022</strain>
    </source>
</reference>
<protein>
    <recommendedName>
        <fullName evidence="17">AIG1-type G domain-containing protein</fullName>
    </recommendedName>
</protein>
<dbReference type="GO" id="GO:0016020">
    <property type="term" value="C:membrane"/>
    <property type="evidence" value="ECO:0007669"/>
    <property type="project" value="UniProtKB-SubCell"/>
</dbReference>
<evidence type="ECO:0000256" key="2">
    <source>
        <dbReference type="ARBA" id="ARBA00004167"/>
    </source>
</evidence>
<proteinExistence type="predicted"/>
<dbReference type="GO" id="GO:0046872">
    <property type="term" value="F:metal ion binding"/>
    <property type="evidence" value="ECO:0007669"/>
    <property type="project" value="UniProtKB-KW"/>
</dbReference>
<feature type="domain" description="AIG1-type G" evidence="17">
    <location>
        <begin position="186"/>
        <end position="339"/>
    </location>
</feature>
<comment type="subcellular location">
    <subcellularLocation>
        <location evidence="2">Membrane</location>
        <topology evidence="2">Single-pass membrane protein</topology>
    </subcellularLocation>
    <subcellularLocation>
        <location evidence="16">Plastid</location>
        <location evidence="16">Chloroplast outer membrane</location>
    </subcellularLocation>
</comment>
<keyword evidence="11" id="KW-0460">Magnesium</keyword>
<evidence type="ECO:0000256" key="6">
    <source>
        <dbReference type="ARBA" id="ARBA00022692"/>
    </source>
</evidence>
<keyword evidence="9" id="KW-0378">Hydrolase</keyword>
<evidence type="ECO:0000256" key="10">
    <source>
        <dbReference type="ARBA" id="ARBA00022805"/>
    </source>
</evidence>
<dbReference type="Pfam" id="PF04548">
    <property type="entry name" value="AIG1"/>
    <property type="match status" value="1"/>
</dbReference>
<sequence length="455" mass="51697">MTKTKGQQWFNDKYSKETEVNIVGSRRLDLVGSLKVENFTNLTSINLKKLKLTGLEISNCSQLNVINLSGLIKLKSLFVSDCASLTKLDCSSIGLTELEVSNLIELDCSNTSIENLCLNLCPNIIKLNCSNNNKLINLDISNCFKLEFLDCSNSKLTRLDISNCPKSIEVINPHDLVIIQEKGIKNLLIIGRTDGGKSTLCNVLCDTKDFEESEYTAKVTKNFQRNDFTWNGTKYRVVEIGIRSVEKKGLYNKIVEGIYSMPEGISQVLFVVDERFTTEAIKKLKLFEKALFESGICDYTTIVRTKFSNFKNSKECEKDRNQLFEENETIAKIVKSCRGIVYVDNPPINILANDDDDDDDDKETIRINGIRRKTSRNKLLVHLETVCQGKYYTLDIWNELYSKIANYIESDENSPTIVEEVECKLKLKVPALVNLNFDDQEIFDGMKLILISIKI</sequence>
<gene>
    <name evidence="18" type="ORF">C1645_217430</name>
</gene>
<keyword evidence="13" id="KW-1133">Transmembrane helix</keyword>
<evidence type="ECO:0000256" key="9">
    <source>
        <dbReference type="ARBA" id="ARBA00022801"/>
    </source>
</evidence>
<dbReference type="InterPro" id="IPR006703">
    <property type="entry name" value="G_AIG1"/>
</dbReference>
<keyword evidence="5" id="KW-0934">Plastid</keyword>
<dbReference type="PANTHER" id="PTHR10903">
    <property type="entry name" value="GTPASE, IMAP FAMILY MEMBER-RELATED"/>
    <property type="match status" value="1"/>
</dbReference>
<dbReference type="PANTHER" id="PTHR10903:SF135">
    <property type="entry name" value="TRANSLOCASE OF CHLOROPLAST 120, CHLOROPLASTIC-RELATED"/>
    <property type="match status" value="1"/>
</dbReference>
<accession>A0A397SYD6</accession>
<evidence type="ECO:0000313" key="19">
    <source>
        <dbReference type="Proteomes" id="UP000265703"/>
    </source>
</evidence>
<dbReference type="AlphaFoldDB" id="A0A397SYD6"/>
<keyword evidence="3" id="KW-0813">Transport</keyword>
<evidence type="ECO:0000256" key="1">
    <source>
        <dbReference type="ARBA" id="ARBA00001946"/>
    </source>
</evidence>
<dbReference type="InterPro" id="IPR027417">
    <property type="entry name" value="P-loop_NTPase"/>
</dbReference>
<evidence type="ECO:0000256" key="5">
    <source>
        <dbReference type="ARBA" id="ARBA00022640"/>
    </source>
</evidence>
<dbReference type="InterPro" id="IPR045058">
    <property type="entry name" value="GIMA/IAN/Toc"/>
</dbReference>
<keyword evidence="8" id="KW-0547">Nucleotide-binding</keyword>
<dbReference type="InterPro" id="IPR032675">
    <property type="entry name" value="LRR_dom_sf"/>
</dbReference>
<dbReference type="SUPFAM" id="SSF52058">
    <property type="entry name" value="L domain-like"/>
    <property type="match status" value="1"/>
</dbReference>
<keyword evidence="10" id="KW-1002">Plastid outer membrane</keyword>
<comment type="cofactor">
    <cofactor evidence="1">
        <name>Mg(2+)</name>
        <dbReference type="ChEBI" id="CHEBI:18420"/>
    </cofactor>
</comment>
<keyword evidence="4" id="KW-0150">Chloroplast</keyword>
<dbReference type="STRING" id="658196.A0A397SYD6"/>
<comment type="caution">
    <text evidence="18">The sequence shown here is derived from an EMBL/GenBank/DDBJ whole genome shotgun (WGS) entry which is preliminary data.</text>
</comment>
<evidence type="ECO:0000256" key="7">
    <source>
        <dbReference type="ARBA" id="ARBA00022723"/>
    </source>
</evidence>
<dbReference type="SUPFAM" id="SSF52540">
    <property type="entry name" value="P-loop containing nucleoside triphosphate hydrolases"/>
    <property type="match status" value="1"/>
</dbReference>
<name>A0A397SYD6_9GLOM</name>
<evidence type="ECO:0000259" key="17">
    <source>
        <dbReference type="Pfam" id="PF04548"/>
    </source>
</evidence>
<evidence type="ECO:0000256" key="11">
    <source>
        <dbReference type="ARBA" id="ARBA00022842"/>
    </source>
</evidence>
<dbReference type="GO" id="GO:0016787">
    <property type="term" value="F:hydrolase activity"/>
    <property type="evidence" value="ECO:0007669"/>
    <property type="project" value="UniProtKB-KW"/>
</dbReference>
<evidence type="ECO:0000256" key="8">
    <source>
        <dbReference type="ARBA" id="ARBA00022741"/>
    </source>
</evidence>
<dbReference type="GO" id="GO:0005525">
    <property type="term" value="F:GTP binding"/>
    <property type="evidence" value="ECO:0007669"/>
    <property type="project" value="UniProtKB-KW"/>
</dbReference>
<evidence type="ECO:0000313" key="18">
    <source>
        <dbReference type="EMBL" id="RIA88995.1"/>
    </source>
</evidence>
<keyword evidence="12" id="KW-0653">Protein transport</keyword>
<evidence type="ECO:0000256" key="14">
    <source>
        <dbReference type="ARBA" id="ARBA00023134"/>
    </source>
</evidence>
<evidence type="ECO:0000256" key="16">
    <source>
        <dbReference type="ARBA" id="ARBA00024013"/>
    </source>
</evidence>
<evidence type="ECO:0000256" key="3">
    <source>
        <dbReference type="ARBA" id="ARBA00022448"/>
    </source>
</evidence>
<evidence type="ECO:0000256" key="13">
    <source>
        <dbReference type="ARBA" id="ARBA00022989"/>
    </source>
</evidence>
<dbReference type="OrthoDB" id="2336673at2759"/>
<keyword evidence="19" id="KW-1185">Reference proteome</keyword>
<dbReference type="Proteomes" id="UP000265703">
    <property type="component" value="Unassembled WGS sequence"/>
</dbReference>
<dbReference type="Gene3D" id="3.80.10.10">
    <property type="entry name" value="Ribonuclease Inhibitor"/>
    <property type="match status" value="1"/>
</dbReference>
<dbReference type="GO" id="GO:0015031">
    <property type="term" value="P:protein transport"/>
    <property type="evidence" value="ECO:0007669"/>
    <property type="project" value="UniProtKB-KW"/>
</dbReference>
<dbReference type="EMBL" id="QKYT01000237">
    <property type="protein sequence ID" value="RIA88995.1"/>
    <property type="molecule type" value="Genomic_DNA"/>
</dbReference>
<dbReference type="Gene3D" id="3.40.50.300">
    <property type="entry name" value="P-loop containing nucleotide triphosphate hydrolases"/>
    <property type="match status" value="1"/>
</dbReference>
<organism evidence="18 19">
    <name type="scientific">Glomus cerebriforme</name>
    <dbReference type="NCBI Taxonomy" id="658196"/>
    <lineage>
        <taxon>Eukaryota</taxon>
        <taxon>Fungi</taxon>
        <taxon>Fungi incertae sedis</taxon>
        <taxon>Mucoromycota</taxon>
        <taxon>Glomeromycotina</taxon>
        <taxon>Glomeromycetes</taxon>
        <taxon>Glomerales</taxon>
        <taxon>Glomeraceae</taxon>
        <taxon>Glomus</taxon>
    </lineage>
</organism>
<keyword evidence="15" id="KW-0472">Membrane</keyword>
<evidence type="ECO:0000256" key="4">
    <source>
        <dbReference type="ARBA" id="ARBA00022528"/>
    </source>
</evidence>